<name>A0A1V2GZT8_9PROT</name>
<gene>
    <name evidence="1" type="ORF">BKE38_18030</name>
</gene>
<dbReference type="AlphaFoldDB" id="A0A1V2GZT8"/>
<keyword evidence="2" id="KW-1185">Reference proteome</keyword>
<protein>
    <submittedName>
        <fullName evidence="1">Uncharacterized protein</fullName>
    </submittedName>
</protein>
<organism evidence="1 2">
    <name type="scientific">Teichococcus deserti</name>
    <dbReference type="NCBI Taxonomy" id="1817963"/>
    <lineage>
        <taxon>Bacteria</taxon>
        <taxon>Pseudomonadati</taxon>
        <taxon>Pseudomonadota</taxon>
        <taxon>Alphaproteobacteria</taxon>
        <taxon>Acetobacterales</taxon>
        <taxon>Roseomonadaceae</taxon>
        <taxon>Roseomonas</taxon>
    </lineage>
</organism>
<dbReference type="Gene3D" id="3.40.50.2000">
    <property type="entry name" value="Glycogen Phosphorylase B"/>
    <property type="match status" value="1"/>
</dbReference>
<dbReference type="EMBL" id="MLCO01000186">
    <property type="protein sequence ID" value="ONG50514.1"/>
    <property type="molecule type" value="Genomic_DNA"/>
</dbReference>
<evidence type="ECO:0000313" key="2">
    <source>
        <dbReference type="Proteomes" id="UP000188879"/>
    </source>
</evidence>
<proteinExistence type="predicted"/>
<accession>A0A1V2GZT8</accession>
<comment type="caution">
    <text evidence="1">The sequence shown here is derived from an EMBL/GenBank/DDBJ whole genome shotgun (WGS) entry which is preliminary data.</text>
</comment>
<sequence length="629" mass="66490">MTWQDLPDRFGGLADDRARGDALMAAVFAGARPVVEMEPLAAIARAWEGRLAHAGWAQVVGHLQGMAADDQGLVAAAAGLSLVEGRAAALRWLFGVALSPMRRARQLQALHDTLWRAGLLGPKEAPGFLAACCPSMAEPDEARAIGRARGLLHLLGFGALRPMAFHQAVVEEVALPALLDAAAAGQRALAVDLEAQLSLHWLRREESGAHHARWIGRWAPALAACGRAQALAPLPPVAVAGRPAVAVVAHQANSLAHVQAMLTMLEACARLPSRFSYSVHFLQGRDEAVFARLRAAGVTVVAHQFPVDAPLADMIDVLAMRLRQARVAGVVWLCSPIGLAYAFGRRLAPVQVWWSLKFHAAAAPDADLRLGGFSGQGEAVLVEGIAWRNLPGSIDPQIPADAAEQRAALRARFGGGLLLGSLAREEKIAGPLFQDAIIAILRQLPGARYLYTGRRDLPAFRDRLNAAGVAADFVGWVDTGVFAGVLDLYLDSFPLGGGLTAMQAMVSGVAPVFWAQEPGAPLAGVLDNALHRQRFGDAVPAEERAARDALLRDASGADLLPPLRSVEDYVARAVQLGRDPALRRAVGAAVARYAETFLLDHAAPARAFEAALVSVIPDVTPGAGTARTA</sequence>
<dbReference type="Proteomes" id="UP000188879">
    <property type="component" value="Unassembled WGS sequence"/>
</dbReference>
<reference evidence="1 2" key="1">
    <citation type="submission" date="2016-10" db="EMBL/GenBank/DDBJ databases">
        <title>Draft Genome sequence of Roseomonas sp. strain M3.</title>
        <authorList>
            <person name="Subhash Y."/>
            <person name="Lee S."/>
        </authorList>
    </citation>
    <scope>NUCLEOTIDE SEQUENCE [LARGE SCALE GENOMIC DNA]</scope>
    <source>
        <strain evidence="1 2">M3</strain>
    </source>
</reference>
<dbReference type="OrthoDB" id="9807414at2"/>
<dbReference type="RefSeq" id="WP_076958705.1">
    <property type="nucleotide sequence ID" value="NZ_MLCO01000186.1"/>
</dbReference>
<evidence type="ECO:0000313" key="1">
    <source>
        <dbReference type="EMBL" id="ONG50514.1"/>
    </source>
</evidence>